<name>A0ABS5B0F3_9STRE</name>
<evidence type="ECO:0000313" key="2">
    <source>
        <dbReference type="Proteomes" id="UP001519349"/>
    </source>
</evidence>
<keyword evidence="2" id="KW-1185">Reference proteome</keyword>
<organism evidence="1 2">
    <name type="scientific">Streptococcus panodentis</name>
    <dbReference type="NCBI Taxonomy" id="1581472"/>
    <lineage>
        <taxon>Bacteria</taxon>
        <taxon>Bacillati</taxon>
        <taxon>Bacillota</taxon>
        <taxon>Bacilli</taxon>
        <taxon>Lactobacillales</taxon>
        <taxon>Streptococcaceae</taxon>
        <taxon>Streptococcus</taxon>
    </lineage>
</organism>
<reference evidence="1 2" key="1">
    <citation type="submission" date="2018-05" db="EMBL/GenBank/DDBJ databases">
        <title>Draft genome sequence of Streptococcus panodentis CCUG 70867T.</title>
        <authorList>
            <person name="Salva-Serra F."/>
            <person name="Mendez V."/>
            <person name="Jaen-Luchoro D."/>
            <person name="Gonzales-Siles L."/>
            <person name="Karlsson R."/>
            <person name="Engstrom-Jakobsson H."/>
            <person name="Busquets A."/>
            <person name="Gomila M."/>
            <person name="Pineiro-Iglesias B."/>
            <person name="Bennasar-Figueras A."/>
            <person name="Seeger M."/>
            <person name="Moore E."/>
        </authorList>
    </citation>
    <scope>NUCLEOTIDE SEQUENCE [LARGE SCALE GENOMIC DNA]</scope>
    <source>
        <strain evidence="1 2">CCUG 70867</strain>
    </source>
</reference>
<protein>
    <recommendedName>
        <fullName evidence="3">Transposase</fullName>
    </recommendedName>
</protein>
<evidence type="ECO:0000313" key="1">
    <source>
        <dbReference type="EMBL" id="MBP2622313.1"/>
    </source>
</evidence>
<dbReference type="Proteomes" id="UP001519349">
    <property type="component" value="Unassembled WGS sequence"/>
</dbReference>
<gene>
    <name evidence="1" type="ORF">DHL47_13575</name>
</gene>
<dbReference type="EMBL" id="QFAY01000056">
    <property type="protein sequence ID" value="MBP2622313.1"/>
    <property type="molecule type" value="Genomic_DNA"/>
</dbReference>
<proteinExistence type="predicted"/>
<evidence type="ECO:0008006" key="3">
    <source>
        <dbReference type="Google" id="ProtNLM"/>
    </source>
</evidence>
<dbReference type="RefSeq" id="WP_209552183.1">
    <property type="nucleotide sequence ID" value="NZ_QFAY01000056.1"/>
</dbReference>
<comment type="caution">
    <text evidence="1">The sequence shown here is derived from an EMBL/GenBank/DDBJ whole genome shotgun (WGS) entry which is preliminary data.</text>
</comment>
<accession>A0ABS5B0F3</accession>
<sequence>MVEDEQVVDWERAKVITLDSGYEDSKLQGMIENRDVAFLADGRHLWQEPEARQYRNTSLFYNEEGEVFYKTEEQDFIQLEYRGYDKSRKSQRFGFPKSRKDRRIFRIACSENPRIFPRISRQSKKFRREYRRRTAAERINGRLDRDFRFEDRSIRGLAKMDLFVSMAFLIQLAFACAKVREQETAHLAAWVV</sequence>